<gene>
    <name evidence="6" type="ORF">PCAMFM013_S003g000157</name>
</gene>
<keyword evidence="2 4" id="KW-0547">Nucleotide-binding</keyword>
<evidence type="ECO:0000259" key="5">
    <source>
        <dbReference type="PROSITE" id="PS50975"/>
    </source>
</evidence>
<dbReference type="PROSITE" id="PS50975">
    <property type="entry name" value="ATP_GRASP"/>
    <property type="match status" value="1"/>
</dbReference>
<dbReference type="InterPro" id="IPR052032">
    <property type="entry name" value="ATP-dep_AA_Ligase"/>
</dbReference>
<evidence type="ECO:0000313" key="7">
    <source>
        <dbReference type="Proteomes" id="UP000053732"/>
    </source>
</evidence>
<dbReference type="InterPro" id="IPR041472">
    <property type="entry name" value="BL00235/CARNS1_N"/>
</dbReference>
<evidence type="ECO:0000313" key="6">
    <source>
        <dbReference type="EMBL" id="CRL19366.1"/>
    </source>
</evidence>
<dbReference type="PANTHER" id="PTHR43585">
    <property type="entry name" value="FUMIPYRROLE BIOSYNTHESIS PROTEIN C"/>
    <property type="match status" value="1"/>
</dbReference>
<evidence type="ECO:0000256" key="4">
    <source>
        <dbReference type="PROSITE-ProRule" id="PRU00409"/>
    </source>
</evidence>
<reference evidence="6 7" key="1">
    <citation type="journal article" date="2014" name="Nat. Commun.">
        <title>Multiple recent horizontal transfers of a large genomic region in cheese making fungi.</title>
        <authorList>
            <person name="Cheeseman K."/>
            <person name="Ropars J."/>
            <person name="Renault P."/>
            <person name="Dupont J."/>
            <person name="Gouzy J."/>
            <person name="Branca A."/>
            <person name="Abraham A.L."/>
            <person name="Ceppi M."/>
            <person name="Conseiller E."/>
            <person name="Debuchy R."/>
            <person name="Malagnac F."/>
            <person name="Goarin A."/>
            <person name="Silar P."/>
            <person name="Lacoste S."/>
            <person name="Sallet E."/>
            <person name="Bensimon A."/>
            <person name="Giraud T."/>
            <person name="Brygoo Y."/>
        </authorList>
    </citation>
    <scope>NUCLEOTIDE SEQUENCE [LARGE SCALE GENOMIC DNA]</scope>
    <source>
        <strain evidence="7">FM 013</strain>
    </source>
</reference>
<keyword evidence="3 4" id="KW-0067">ATP-binding</keyword>
<dbReference type="SUPFAM" id="SSF56059">
    <property type="entry name" value="Glutathione synthetase ATP-binding domain-like"/>
    <property type="match status" value="1"/>
</dbReference>
<dbReference type="Gene3D" id="3.30.470.20">
    <property type="entry name" value="ATP-grasp fold, B domain"/>
    <property type="match status" value="1"/>
</dbReference>
<evidence type="ECO:0000256" key="2">
    <source>
        <dbReference type="ARBA" id="ARBA00022741"/>
    </source>
</evidence>
<protein>
    <submittedName>
        <fullName evidence="6">ATP-grasp fold</fullName>
    </submittedName>
</protein>
<name>A0A0G4NZ71_PENC3</name>
<dbReference type="Proteomes" id="UP000053732">
    <property type="component" value="Unassembled WGS sequence"/>
</dbReference>
<dbReference type="EMBL" id="HG793136">
    <property type="protein sequence ID" value="CRL19366.1"/>
    <property type="molecule type" value="Genomic_DNA"/>
</dbReference>
<organism evidence="6 7">
    <name type="scientific">Penicillium camemberti (strain FM 013)</name>
    <dbReference type="NCBI Taxonomy" id="1429867"/>
    <lineage>
        <taxon>Eukaryota</taxon>
        <taxon>Fungi</taxon>
        <taxon>Dikarya</taxon>
        <taxon>Ascomycota</taxon>
        <taxon>Pezizomycotina</taxon>
        <taxon>Eurotiomycetes</taxon>
        <taxon>Eurotiomycetidae</taxon>
        <taxon>Eurotiales</taxon>
        <taxon>Aspergillaceae</taxon>
        <taxon>Penicillium</taxon>
    </lineage>
</organism>
<dbReference type="STRING" id="1429867.A0A0G4NZ71"/>
<dbReference type="Pfam" id="PF13535">
    <property type="entry name" value="ATP-grasp_4"/>
    <property type="match status" value="1"/>
</dbReference>
<feature type="domain" description="ATP-grasp" evidence="5">
    <location>
        <begin position="318"/>
        <end position="554"/>
    </location>
</feature>
<evidence type="ECO:0000256" key="1">
    <source>
        <dbReference type="ARBA" id="ARBA00022598"/>
    </source>
</evidence>
<dbReference type="GO" id="GO:0046872">
    <property type="term" value="F:metal ion binding"/>
    <property type="evidence" value="ECO:0007669"/>
    <property type="project" value="InterPro"/>
</dbReference>
<dbReference type="AlphaFoldDB" id="A0A0G4NZ71"/>
<proteinExistence type="predicted"/>
<dbReference type="InterPro" id="IPR011761">
    <property type="entry name" value="ATP-grasp"/>
</dbReference>
<evidence type="ECO:0000256" key="3">
    <source>
        <dbReference type="ARBA" id="ARBA00022840"/>
    </source>
</evidence>
<dbReference type="GO" id="GO:0016874">
    <property type="term" value="F:ligase activity"/>
    <property type="evidence" value="ECO:0007669"/>
    <property type="project" value="UniProtKB-KW"/>
</dbReference>
<keyword evidence="7" id="KW-1185">Reference proteome</keyword>
<sequence length="681" mass="74902">MTYIQLTEETWKHQSFVVKVVDNQDPVRVLARWNISTSPGGTEAPVYYHSVNLLLRLSGATNPQEAVDASGTALQTIVRHTWSFSTNFVDGEEAAIKVILAAHDGYVSRSDIVQIRMQHSEHLDSVISLSSWDRLILAPVIQSETPLLALLPSATGALLIKQPRPSTPKVLQLLEKEMALRLSFDWILPTKPRPYRVALIGGRTMPDPQSGQHGSSGYFQAAQALGISMVVYDEPGHWLEGEEYAHLREDFVPTEMNNLQELPHKLAQSIAGRKDKIDGIVTFSDAFVVATAQAADWLGLQTEPAQGMIRAHHKHQMREVVNEDSIQTLALDRADQLDDSVFAKTLQALQYPLVVKPCRGMKSKGVKKVTDEASLRAAVRMLVEDDDNLVEQGILIETYVDGPEFDANFVLLGGQILFLEVTDNFPCLADANGATLADNFAETVQISNTALPPDQVNAIRSSISRSLAKLGFSFGIFHCEGRMMRSSMHYRDVDGQGGLDLVADDAELFQAGAKPKSDVFLIEVNVRPPGTGGTWATLYTYGVDLGALQFLRAVDDQERFRALSAPFAFSRSSPGGGDGAQWWTAHCMVPIPTHRAKVRIPEDFFGKLFEALSEVKPYVTRAEMYSAPGSVVSTTAGIGWIAYVLVGTRTSRAHALAMYRQIAEMSKKILDAHSYDSGYES</sequence>
<keyword evidence="1" id="KW-0436">Ligase</keyword>
<accession>A0A0G4NZ71</accession>
<dbReference type="Pfam" id="PF18130">
    <property type="entry name" value="ATPgrasp_N"/>
    <property type="match status" value="1"/>
</dbReference>
<dbReference type="GO" id="GO:0005524">
    <property type="term" value="F:ATP binding"/>
    <property type="evidence" value="ECO:0007669"/>
    <property type="project" value="UniProtKB-UniRule"/>
</dbReference>
<dbReference type="PANTHER" id="PTHR43585:SF2">
    <property type="entry name" value="ATP-GRASP ENZYME FSQD"/>
    <property type="match status" value="1"/>
</dbReference>
<dbReference type="Gene3D" id="3.40.50.20">
    <property type="match status" value="1"/>
</dbReference>